<evidence type="ECO:0000256" key="3">
    <source>
        <dbReference type="ARBA" id="ARBA00023125"/>
    </source>
</evidence>
<keyword evidence="4" id="KW-0804">Transcription</keyword>
<keyword evidence="7" id="KW-1185">Reference proteome</keyword>
<dbReference type="GO" id="GO:0003700">
    <property type="term" value="F:DNA-binding transcription factor activity"/>
    <property type="evidence" value="ECO:0007669"/>
    <property type="project" value="InterPro"/>
</dbReference>
<dbReference type="GO" id="GO:0032993">
    <property type="term" value="C:protein-DNA complex"/>
    <property type="evidence" value="ECO:0007669"/>
    <property type="project" value="TreeGrafter"/>
</dbReference>
<accession>A0A0G3EW28</accession>
<feature type="domain" description="HTH lysR-type" evidence="5">
    <location>
        <begin position="1"/>
        <end position="58"/>
    </location>
</feature>
<proteinExistence type="inferred from homology"/>
<dbReference type="PROSITE" id="PS50931">
    <property type="entry name" value="HTH_LYSR"/>
    <property type="match status" value="1"/>
</dbReference>
<dbReference type="SUPFAM" id="SSF46785">
    <property type="entry name" value="Winged helix' DNA-binding domain"/>
    <property type="match status" value="1"/>
</dbReference>
<dbReference type="PRINTS" id="PR00039">
    <property type="entry name" value="HTHLYSR"/>
</dbReference>
<comment type="similarity">
    <text evidence="1">Belongs to the LysR transcriptional regulatory family.</text>
</comment>
<dbReference type="STRING" id="445709.ABW99_16555"/>
<sequence>MDLKQLRYFVAVAEELHFGRAAKRLFISQPALSFDIRKFEEQLGVQLLSRTNKSVALTNAGRVLLDEARKLLQQADEARRVTVRSAHGLAGRLRIGFVNAMLYRGLPQAMQRFEADHPAVEIILKEMNTSEQVQAIQRMQIDMGYAHWGNFPPDVVSAPILSEPFVCCLPVAHRLARRRTIEVRALANEPFILFPRSVSPHYHDLIIAMCVEAGFSPLIRHEARLWQSVVSMVEFGLGVALVPSTLRRVGNDRVCYRPLARNQLESQVLLLRRADEAEPAVARFADYLERAVRAARLA</sequence>
<dbReference type="Gene3D" id="1.10.10.10">
    <property type="entry name" value="Winged helix-like DNA-binding domain superfamily/Winged helix DNA-binding domain"/>
    <property type="match status" value="1"/>
</dbReference>
<keyword evidence="3" id="KW-0238">DNA-binding</keyword>
<dbReference type="PANTHER" id="PTHR30346:SF0">
    <property type="entry name" value="HCA OPERON TRANSCRIPTIONAL ACTIVATOR HCAR"/>
    <property type="match status" value="1"/>
</dbReference>
<evidence type="ECO:0000256" key="1">
    <source>
        <dbReference type="ARBA" id="ARBA00009437"/>
    </source>
</evidence>
<evidence type="ECO:0000256" key="2">
    <source>
        <dbReference type="ARBA" id="ARBA00023015"/>
    </source>
</evidence>
<dbReference type="Proteomes" id="UP000036700">
    <property type="component" value="Chromosome"/>
</dbReference>
<organism evidence="6 7">
    <name type="scientific">Pandoraea thiooxydans</name>
    <dbReference type="NCBI Taxonomy" id="445709"/>
    <lineage>
        <taxon>Bacteria</taxon>
        <taxon>Pseudomonadati</taxon>
        <taxon>Pseudomonadota</taxon>
        <taxon>Betaproteobacteria</taxon>
        <taxon>Burkholderiales</taxon>
        <taxon>Burkholderiaceae</taxon>
        <taxon>Pandoraea</taxon>
    </lineage>
</organism>
<dbReference type="InterPro" id="IPR036390">
    <property type="entry name" value="WH_DNA-bd_sf"/>
</dbReference>
<dbReference type="OrthoDB" id="5292387at2"/>
<protein>
    <submittedName>
        <fullName evidence="6">LysR family transcriptional regulator</fullName>
    </submittedName>
</protein>
<dbReference type="InterPro" id="IPR000847">
    <property type="entry name" value="LysR_HTH_N"/>
</dbReference>
<keyword evidence="2" id="KW-0805">Transcription regulation</keyword>
<evidence type="ECO:0000259" key="5">
    <source>
        <dbReference type="PROSITE" id="PS50931"/>
    </source>
</evidence>
<dbReference type="GO" id="GO:0003677">
    <property type="term" value="F:DNA binding"/>
    <property type="evidence" value="ECO:0007669"/>
    <property type="project" value="UniProtKB-KW"/>
</dbReference>
<dbReference type="RefSeq" id="WP_047215497.1">
    <property type="nucleotide sequence ID" value="NZ_CP011568.3"/>
</dbReference>
<reference evidence="7" key="1">
    <citation type="submission" date="2015-06" db="EMBL/GenBank/DDBJ databases">
        <authorList>
            <person name="Lim Y.L."/>
            <person name="Ee R."/>
            <person name="Yong D."/>
            <person name="How K.Y."/>
            <person name="Yin W.F."/>
            <person name="Chan K.G."/>
        </authorList>
    </citation>
    <scope>NUCLEOTIDE SEQUENCE [LARGE SCALE GENOMIC DNA]</scope>
    <source>
        <strain evidence="7">DSM 25325</strain>
    </source>
</reference>
<dbReference type="PATRIC" id="fig|445709.3.peg.3498"/>
<dbReference type="PANTHER" id="PTHR30346">
    <property type="entry name" value="TRANSCRIPTIONAL DUAL REGULATOR HCAR-RELATED"/>
    <property type="match status" value="1"/>
</dbReference>
<evidence type="ECO:0000313" key="7">
    <source>
        <dbReference type="Proteomes" id="UP000036700"/>
    </source>
</evidence>
<dbReference type="EMBL" id="CP011568">
    <property type="protein sequence ID" value="AKJ69582.1"/>
    <property type="molecule type" value="Genomic_DNA"/>
</dbReference>
<dbReference type="KEGG" id="ptx:ABW99_16555"/>
<dbReference type="Pfam" id="PF00126">
    <property type="entry name" value="HTH_1"/>
    <property type="match status" value="1"/>
</dbReference>
<dbReference type="InterPro" id="IPR036388">
    <property type="entry name" value="WH-like_DNA-bd_sf"/>
</dbReference>
<evidence type="ECO:0000256" key="4">
    <source>
        <dbReference type="ARBA" id="ARBA00023163"/>
    </source>
</evidence>
<name>A0A0G3EW28_9BURK</name>
<dbReference type="Pfam" id="PF03466">
    <property type="entry name" value="LysR_substrate"/>
    <property type="match status" value="1"/>
</dbReference>
<gene>
    <name evidence="6" type="ORF">ABW99_16555</name>
</gene>
<dbReference type="FunFam" id="1.10.10.10:FF:000001">
    <property type="entry name" value="LysR family transcriptional regulator"/>
    <property type="match status" value="1"/>
</dbReference>
<evidence type="ECO:0000313" key="6">
    <source>
        <dbReference type="EMBL" id="AKJ69582.1"/>
    </source>
</evidence>
<dbReference type="SUPFAM" id="SSF53850">
    <property type="entry name" value="Periplasmic binding protein-like II"/>
    <property type="match status" value="1"/>
</dbReference>
<dbReference type="AlphaFoldDB" id="A0A0G3EW28"/>
<dbReference type="Gene3D" id="3.40.190.10">
    <property type="entry name" value="Periplasmic binding protein-like II"/>
    <property type="match status" value="2"/>
</dbReference>
<dbReference type="InterPro" id="IPR005119">
    <property type="entry name" value="LysR_subst-bd"/>
</dbReference>